<keyword evidence="7" id="KW-1185">Reference proteome</keyword>
<dbReference type="InterPro" id="IPR006311">
    <property type="entry name" value="TAT_signal"/>
</dbReference>
<dbReference type="PROSITE" id="PS51257">
    <property type="entry name" value="PROKAR_LIPOPROTEIN"/>
    <property type="match status" value="1"/>
</dbReference>
<dbReference type="CDD" id="cd13585">
    <property type="entry name" value="PBP2_TMBP_like"/>
    <property type="match status" value="1"/>
</dbReference>
<dbReference type="PROSITE" id="PS51318">
    <property type="entry name" value="TAT"/>
    <property type="match status" value="1"/>
</dbReference>
<evidence type="ECO:0000256" key="3">
    <source>
        <dbReference type="ARBA" id="ARBA00023136"/>
    </source>
</evidence>
<dbReference type="InterPro" id="IPR006059">
    <property type="entry name" value="SBP"/>
</dbReference>
<accession>A0ABT6ZZ29</accession>
<dbReference type="RefSeq" id="WP_274046617.1">
    <property type="nucleotide sequence ID" value="NZ_JANCPR020000020.1"/>
</dbReference>
<dbReference type="PANTHER" id="PTHR43649:SF33">
    <property type="entry name" value="POLYGALACTURONAN_RHAMNOGALACTURONAN-BINDING PROTEIN YTCQ"/>
    <property type="match status" value="1"/>
</dbReference>
<evidence type="ECO:0000256" key="4">
    <source>
        <dbReference type="ARBA" id="ARBA00023139"/>
    </source>
</evidence>
<evidence type="ECO:0000313" key="6">
    <source>
        <dbReference type="EMBL" id="MDJ1134296.1"/>
    </source>
</evidence>
<name>A0ABT6ZZ29_9ACTN</name>
<proteinExistence type="predicted"/>
<evidence type="ECO:0000256" key="5">
    <source>
        <dbReference type="ARBA" id="ARBA00023288"/>
    </source>
</evidence>
<gene>
    <name evidence="6" type="ORF">NMN56_020485</name>
</gene>
<evidence type="ECO:0000256" key="2">
    <source>
        <dbReference type="ARBA" id="ARBA00022729"/>
    </source>
</evidence>
<keyword evidence="3" id="KW-0472">Membrane</keyword>
<dbReference type="Gene3D" id="3.40.190.10">
    <property type="entry name" value="Periplasmic binding protein-like II"/>
    <property type="match status" value="1"/>
</dbReference>
<keyword evidence="5" id="KW-0449">Lipoprotein</keyword>
<organism evidence="6 7">
    <name type="scientific">Streptomyces iconiensis</name>
    <dbReference type="NCBI Taxonomy" id="1384038"/>
    <lineage>
        <taxon>Bacteria</taxon>
        <taxon>Bacillati</taxon>
        <taxon>Actinomycetota</taxon>
        <taxon>Actinomycetes</taxon>
        <taxon>Kitasatosporales</taxon>
        <taxon>Streptomycetaceae</taxon>
        <taxon>Streptomyces</taxon>
    </lineage>
</organism>
<keyword evidence="4" id="KW-0564">Palmitate</keyword>
<protein>
    <submittedName>
        <fullName evidence="6">Sugar ABC transporter substrate-binding protein</fullName>
    </submittedName>
</protein>
<dbReference type="InterPro" id="IPR050490">
    <property type="entry name" value="Bact_solute-bd_prot1"/>
</dbReference>
<dbReference type="Proteomes" id="UP001214441">
    <property type="component" value="Unassembled WGS sequence"/>
</dbReference>
<evidence type="ECO:0000313" key="7">
    <source>
        <dbReference type="Proteomes" id="UP001214441"/>
    </source>
</evidence>
<dbReference type="EMBL" id="JANCPR020000020">
    <property type="protein sequence ID" value="MDJ1134296.1"/>
    <property type="molecule type" value="Genomic_DNA"/>
</dbReference>
<sequence>MHGQLTRRALLAAGGAAALTGVAGCATGGISNREAVRLAPGATGPLRGRITVWSWDSAAAALTRLAKKFEARHPGTAVHVVDIGYDNAYDKITVGLRADTGLADLLTVEGSQLPAYIGNFPKGLHDLTDLVGRHAGDFDKAAWKTVVSEEGRAFALPWDIGPLALYYRSDLFARAGVDPHSLRTWDDYVKAGVAVKEKTGTKLLIMDPNEDSFFPCLLQQQGHRWYKDGGKVALGTPQAVRALTLIKALGDRGLIRWERGWDGLVTATKEGKVASTPYAAWWSGTLTGEMPELKGKFGVVPLPAFTPGGPRTSNDGGSTLCIPAQSKNPRLAWAFTRFLLTDKDNQVSMLKREGLFPAYLPALKHPYLSAPQDYYGGQRAWRVFADLAPHIPPVERNKDGAKAKDIANKAVSGAVLRGHDPAGELRAAAAQLAGATGRETVSGSLR</sequence>
<dbReference type="PANTHER" id="PTHR43649">
    <property type="entry name" value="ARABINOSE-BINDING PROTEIN-RELATED"/>
    <property type="match status" value="1"/>
</dbReference>
<keyword evidence="2" id="KW-0732">Signal</keyword>
<dbReference type="Pfam" id="PF01547">
    <property type="entry name" value="SBP_bac_1"/>
    <property type="match status" value="1"/>
</dbReference>
<reference evidence="6 7" key="1">
    <citation type="submission" date="2023-05" db="EMBL/GenBank/DDBJ databases">
        <title>Streptantibioticus silvisoli sp. nov., acidotolerant actinomycetes 1 from pine litter.</title>
        <authorList>
            <person name="Swiecimska M."/>
            <person name="Golinska P."/>
            <person name="Sangal V."/>
            <person name="Wachnowicz B."/>
            <person name="Goodfellow M."/>
        </authorList>
    </citation>
    <scope>NUCLEOTIDE SEQUENCE [LARGE SCALE GENOMIC DNA]</scope>
    <source>
        <strain evidence="6 7">DSM 42109</strain>
    </source>
</reference>
<evidence type="ECO:0000256" key="1">
    <source>
        <dbReference type="ARBA" id="ARBA00022475"/>
    </source>
</evidence>
<keyword evidence="1" id="KW-1003">Cell membrane</keyword>
<comment type="caution">
    <text evidence="6">The sequence shown here is derived from an EMBL/GenBank/DDBJ whole genome shotgun (WGS) entry which is preliminary data.</text>
</comment>
<dbReference type="SUPFAM" id="SSF53850">
    <property type="entry name" value="Periplasmic binding protein-like II"/>
    <property type="match status" value="1"/>
</dbReference>